<sequence length="345" mass="37846">MASDFFNFDFGFRQAEFNVNRAYTLTKAQNTIRAQRETAAMTFRHQEEVVRVQKSVTAFTSDKIEAGDAKANLENSLDRIIDIRNSLFEARAAAATGDRAAFDNALYNINLKAQDASQDQNNLIGWLSVDGSGTRSNTVSLGQSSFNIYSRSLGATYSVELDSGEKIRPEFRDNELELNEEKFLVTEVNYESEAGGEITFSVGDGVDKQTFTGTVNKGGLGVASSWVYGNLDSQAFQDAAVADINTALETLNAAERQLNGTLIQAQYQYDKAVTQVEAAQGKVDDTIRRQLTEQQALDKAIESRNEIALVVLSLGAQQKLTQIDAIFRPAAEPTNTVLNTLGLFD</sequence>
<evidence type="ECO:0008006" key="3">
    <source>
        <dbReference type="Google" id="ProtNLM"/>
    </source>
</evidence>
<reference evidence="2" key="1">
    <citation type="journal article" date="2019" name="Int. J. Syst. Evol. Microbiol.">
        <title>The Global Catalogue of Microorganisms (GCM) 10K type strain sequencing project: providing services to taxonomists for standard genome sequencing and annotation.</title>
        <authorList>
            <consortium name="The Broad Institute Genomics Platform"/>
            <consortium name="The Broad Institute Genome Sequencing Center for Infectious Disease"/>
            <person name="Wu L."/>
            <person name="Ma J."/>
        </authorList>
    </citation>
    <scope>NUCLEOTIDE SEQUENCE [LARGE SCALE GENOMIC DNA]</scope>
    <source>
        <strain evidence="2">KCTC 42964</strain>
    </source>
</reference>
<dbReference type="EMBL" id="JBHRTR010000031">
    <property type="protein sequence ID" value="MFC3229406.1"/>
    <property type="molecule type" value="Genomic_DNA"/>
</dbReference>
<name>A0ABV7L412_9PROT</name>
<accession>A0ABV7L412</accession>
<protein>
    <recommendedName>
        <fullName evidence="3">Flagellin</fullName>
    </recommendedName>
</protein>
<dbReference type="RefSeq" id="WP_379903565.1">
    <property type="nucleotide sequence ID" value="NZ_JBHRTR010000031.1"/>
</dbReference>
<comment type="caution">
    <text evidence="1">The sequence shown here is derived from an EMBL/GenBank/DDBJ whole genome shotgun (WGS) entry which is preliminary data.</text>
</comment>
<proteinExistence type="predicted"/>
<dbReference type="Proteomes" id="UP001595528">
    <property type="component" value="Unassembled WGS sequence"/>
</dbReference>
<evidence type="ECO:0000313" key="1">
    <source>
        <dbReference type="EMBL" id="MFC3229406.1"/>
    </source>
</evidence>
<evidence type="ECO:0000313" key="2">
    <source>
        <dbReference type="Proteomes" id="UP001595528"/>
    </source>
</evidence>
<gene>
    <name evidence="1" type="ORF">ACFOGJ_19320</name>
</gene>
<organism evidence="1 2">
    <name type="scientific">Marinibaculum pumilum</name>
    <dbReference type="NCBI Taxonomy" id="1766165"/>
    <lineage>
        <taxon>Bacteria</taxon>
        <taxon>Pseudomonadati</taxon>
        <taxon>Pseudomonadota</taxon>
        <taxon>Alphaproteobacteria</taxon>
        <taxon>Rhodospirillales</taxon>
        <taxon>Rhodospirillaceae</taxon>
        <taxon>Marinibaculum</taxon>
    </lineage>
</organism>
<keyword evidence="2" id="KW-1185">Reference proteome</keyword>